<dbReference type="Proteomes" id="UP000006672">
    <property type="component" value="Unassembled WGS sequence"/>
</dbReference>
<reference evidence="3" key="3">
    <citation type="submission" date="2019-12" db="UniProtKB">
        <authorList>
            <consortium name="WormBaseParasite"/>
        </authorList>
    </citation>
    <scope>IDENTIFICATION</scope>
</reference>
<reference evidence="1" key="2">
    <citation type="submission" date="2019-04" db="EMBL/GenBank/DDBJ databases">
        <authorList>
            <person name="Howe K."/>
            <person name="Paulini M."/>
            <person name="Williams G."/>
        </authorList>
    </citation>
    <scope>NUCLEOTIDE SEQUENCE [LARGE SCALE GENOMIC DNA]</scope>
    <source>
        <strain evidence="1">FR3</strain>
    </source>
</reference>
<protein>
    <submittedName>
        <fullName evidence="1 3">Uncharacterized protein</fullName>
    </submittedName>
</protein>
<dbReference type="KEGG" id="bmy:BM_BM17391"/>
<accession>A0A5S6PD97</accession>
<dbReference type="WBParaSite" id="Bm17391.1">
    <property type="protein sequence ID" value="Bm17391.1"/>
    <property type="gene ID" value="WBGene00268534"/>
</dbReference>
<evidence type="ECO:0000313" key="3">
    <source>
        <dbReference type="WBParaSite" id="Bm17391.1"/>
    </source>
</evidence>
<keyword evidence="2" id="KW-1185">Reference proteome</keyword>
<dbReference type="AlphaFoldDB" id="A0A4E9F6R3"/>
<reference evidence="2" key="1">
    <citation type="journal article" date="2007" name="Science">
        <title>Draft genome of the filarial nematode parasite Brugia malayi.</title>
        <authorList>
            <person name="Ghedin E."/>
            <person name="Wang S."/>
            <person name="Spiro D."/>
            <person name="Caler E."/>
            <person name="Zhao Q."/>
            <person name="Crabtree J."/>
            <person name="Allen J.E."/>
            <person name="Delcher A.L."/>
            <person name="Guiliano D.B."/>
            <person name="Miranda-Saavedra D."/>
            <person name="Angiuoli S.V."/>
            <person name="Creasy T."/>
            <person name="Amedeo P."/>
            <person name="Haas B."/>
            <person name="El-Sayed N.M."/>
            <person name="Wortman J.R."/>
            <person name="Feldblyum T."/>
            <person name="Tallon L."/>
            <person name="Schatz M."/>
            <person name="Shumway M."/>
            <person name="Koo H."/>
            <person name="Salzberg S.L."/>
            <person name="Schobel S."/>
            <person name="Pertea M."/>
            <person name="Pop M."/>
            <person name="White O."/>
            <person name="Barton G.J."/>
            <person name="Carlow C.K."/>
            <person name="Crawford M.J."/>
            <person name="Daub J."/>
            <person name="Dimmic M.W."/>
            <person name="Estes C.F."/>
            <person name="Foster J.M."/>
            <person name="Ganatra M."/>
            <person name="Gregory W.F."/>
            <person name="Johnson N.M."/>
            <person name="Jin J."/>
            <person name="Komuniecki R."/>
            <person name="Korf I."/>
            <person name="Kumar S."/>
            <person name="Laney S."/>
            <person name="Li B.W."/>
            <person name="Li W."/>
            <person name="Lindblom T.H."/>
            <person name="Lustigman S."/>
            <person name="Ma D."/>
            <person name="Maina C.V."/>
            <person name="Martin D.M."/>
            <person name="McCarter J.P."/>
            <person name="McReynolds L."/>
            <person name="Mitreva M."/>
            <person name="Nutman T.B."/>
            <person name="Parkinson J."/>
            <person name="Peregrin-Alvarez J.M."/>
            <person name="Poole C."/>
            <person name="Ren Q."/>
            <person name="Saunders L."/>
            <person name="Sluder A.E."/>
            <person name="Smith K."/>
            <person name="Stanke M."/>
            <person name="Unnasch T.R."/>
            <person name="Ware J."/>
            <person name="Wei A.D."/>
            <person name="Weil G."/>
            <person name="Williams D.J."/>
            <person name="Zhang Y."/>
            <person name="Williams S.A."/>
            <person name="Fraser-Liggett C."/>
            <person name="Slatko B."/>
            <person name="Blaxter M.L."/>
            <person name="Scott A.L."/>
        </authorList>
    </citation>
    <scope>NUCLEOTIDE SEQUENCE</scope>
    <source>
        <strain evidence="2">FR3</strain>
    </source>
</reference>
<dbReference type="GeneID" id="66058758"/>
<sequence>MRILTFISVQCWFEKDALQSVKIERRAKKKMVERHCLLFNLPLADKLFQKGQRTNLNNFWISGMF</sequence>
<dbReference type="EMBL" id="CAAKNF010000192">
    <property type="protein sequence ID" value="VIO91696.1"/>
    <property type="molecule type" value="Genomic_DNA"/>
</dbReference>
<evidence type="ECO:0000313" key="2">
    <source>
        <dbReference type="Proteomes" id="UP000006672"/>
    </source>
</evidence>
<dbReference type="RefSeq" id="XP_042933118.1">
    <property type="nucleotide sequence ID" value="XM_043077184.1"/>
</dbReference>
<evidence type="ECO:0000313" key="1">
    <source>
        <dbReference type="EMBL" id="VIO91696.1"/>
    </source>
</evidence>
<gene>
    <name evidence="1 3" type="primary">Bm17391</name>
    <name evidence="1" type="ORF">BM_BM17391</name>
</gene>
<dbReference type="CTD" id="66058758"/>
<proteinExistence type="predicted"/>
<name>A0A4E9F6R3_BRUMA</name>
<organism evidence="1">
    <name type="scientific">Brugia malayi</name>
    <name type="common">Filarial nematode worm</name>
    <dbReference type="NCBI Taxonomy" id="6279"/>
    <lineage>
        <taxon>Eukaryota</taxon>
        <taxon>Metazoa</taxon>
        <taxon>Ecdysozoa</taxon>
        <taxon>Nematoda</taxon>
        <taxon>Chromadorea</taxon>
        <taxon>Rhabditida</taxon>
        <taxon>Spirurina</taxon>
        <taxon>Spiruromorpha</taxon>
        <taxon>Filarioidea</taxon>
        <taxon>Onchocercidae</taxon>
        <taxon>Brugia</taxon>
    </lineage>
</organism>
<accession>A0A4E9F6R3</accession>